<accession>A0ACB7ZWQ8</accession>
<name>A0ACB7ZWQ8_9AGAM</name>
<reference evidence="1" key="1">
    <citation type="journal article" date="2021" name="New Phytol.">
        <title>Evolutionary innovations through gain and loss of genes in the ectomycorrhizal Boletales.</title>
        <authorList>
            <person name="Wu G."/>
            <person name="Miyauchi S."/>
            <person name="Morin E."/>
            <person name="Kuo A."/>
            <person name="Drula E."/>
            <person name="Varga T."/>
            <person name="Kohler A."/>
            <person name="Feng B."/>
            <person name="Cao Y."/>
            <person name="Lipzen A."/>
            <person name="Daum C."/>
            <person name="Hundley H."/>
            <person name="Pangilinan J."/>
            <person name="Johnson J."/>
            <person name="Barry K."/>
            <person name="LaButti K."/>
            <person name="Ng V."/>
            <person name="Ahrendt S."/>
            <person name="Min B."/>
            <person name="Choi I.G."/>
            <person name="Park H."/>
            <person name="Plett J.M."/>
            <person name="Magnuson J."/>
            <person name="Spatafora J.W."/>
            <person name="Nagy L.G."/>
            <person name="Henrissat B."/>
            <person name="Grigoriev I.V."/>
            <person name="Yang Z.L."/>
            <person name="Xu J."/>
            <person name="Martin F.M."/>
        </authorList>
    </citation>
    <scope>NUCLEOTIDE SEQUENCE</scope>
    <source>
        <strain evidence="1">ATCC 28755</strain>
    </source>
</reference>
<comment type="caution">
    <text evidence="1">The sequence shown here is derived from an EMBL/GenBank/DDBJ whole genome shotgun (WGS) entry which is preliminary data.</text>
</comment>
<evidence type="ECO:0000313" key="1">
    <source>
        <dbReference type="EMBL" id="KAH7905665.1"/>
    </source>
</evidence>
<dbReference type="Proteomes" id="UP000790377">
    <property type="component" value="Unassembled WGS sequence"/>
</dbReference>
<dbReference type="EMBL" id="MU268147">
    <property type="protein sequence ID" value="KAH7905665.1"/>
    <property type="molecule type" value="Genomic_DNA"/>
</dbReference>
<gene>
    <name evidence="1" type="ORF">BJ138DRAFT_973967</name>
</gene>
<feature type="non-terminal residue" evidence="1">
    <location>
        <position position="164"/>
    </location>
</feature>
<organism evidence="1 2">
    <name type="scientific">Hygrophoropsis aurantiaca</name>
    <dbReference type="NCBI Taxonomy" id="72124"/>
    <lineage>
        <taxon>Eukaryota</taxon>
        <taxon>Fungi</taxon>
        <taxon>Dikarya</taxon>
        <taxon>Basidiomycota</taxon>
        <taxon>Agaricomycotina</taxon>
        <taxon>Agaricomycetes</taxon>
        <taxon>Agaricomycetidae</taxon>
        <taxon>Boletales</taxon>
        <taxon>Coniophorineae</taxon>
        <taxon>Hygrophoropsidaceae</taxon>
        <taxon>Hygrophoropsis</taxon>
    </lineage>
</organism>
<sequence length="164" mass="18946">MPFQYFKKWSRSNLHADHDVSCLAFSTDGFYLASSIMDGTRTMNKFETISLKLHDYPIDHIAFDRSGTWLATSARQEIKIWKYLNCVCALKVYASFFHTGFYRCWDPKTGEVRWTIPLRTLCGHSDLSPDETCIVVSNQVDGADIYRIPSAILLWSIKYAVRQD</sequence>
<evidence type="ECO:0000313" key="2">
    <source>
        <dbReference type="Proteomes" id="UP000790377"/>
    </source>
</evidence>
<protein>
    <submittedName>
        <fullName evidence="1">Uncharacterized protein</fullName>
    </submittedName>
</protein>
<keyword evidence="2" id="KW-1185">Reference proteome</keyword>
<proteinExistence type="predicted"/>